<keyword evidence="1" id="KW-0175">Coiled coil</keyword>
<dbReference type="Proteomes" id="UP000570474">
    <property type="component" value="Unassembled WGS sequence"/>
</dbReference>
<proteinExistence type="predicted"/>
<dbReference type="AlphaFoldDB" id="A0A847RVB0"/>
<protein>
    <submittedName>
        <fullName evidence="2">Uncharacterized protein</fullName>
    </submittedName>
</protein>
<dbReference type="EMBL" id="JABAIA010000001">
    <property type="protein sequence ID" value="NLR63271.1"/>
    <property type="molecule type" value="Genomic_DNA"/>
</dbReference>
<feature type="coiled-coil region" evidence="1">
    <location>
        <begin position="130"/>
        <end position="164"/>
    </location>
</feature>
<name>A0A847RVB0_9BACT</name>
<sequence>MQTEISTLRINGERAGTVKEITEYLLDLENAYNSLYIFDHFLDTISPNSKSRRNLRFYIYEFGFPLSLNFKLDNSSDFILPENRLVISKINIQSPGFWEVIGSLNPLQQLREYLKDRHERRKDIEWREQNEKQKAVLENELIQRKILEAENKNIRERIEIFKELGFSDQEIREVIWANIGKPLMELGKHQDTGLIQDAE</sequence>
<organism evidence="2 3">
    <name type="scientific">Chitinophaga varians</name>
    <dbReference type="NCBI Taxonomy" id="2202339"/>
    <lineage>
        <taxon>Bacteria</taxon>
        <taxon>Pseudomonadati</taxon>
        <taxon>Bacteroidota</taxon>
        <taxon>Chitinophagia</taxon>
        <taxon>Chitinophagales</taxon>
        <taxon>Chitinophagaceae</taxon>
        <taxon>Chitinophaga</taxon>
    </lineage>
</organism>
<comment type="caution">
    <text evidence="2">The sequence shown here is derived from an EMBL/GenBank/DDBJ whole genome shotgun (WGS) entry which is preliminary data.</text>
</comment>
<evidence type="ECO:0000313" key="2">
    <source>
        <dbReference type="EMBL" id="NLR63271.1"/>
    </source>
</evidence>
<accession>A0A847RVB0</accession>
<gene>
    <name evidence="2" type="ORF">HGH92_03040</name>
</gene>
<keyword evidence="3" id="KW-1185">Reference proteome</keyword>
<dbReference type="RefSeq" id="WP_168869277.1">
    <property type="nucleotide sequence ID" value="NZ_JABAIA010000001.1"/>
</dbReference>
<evidence type="ECO:0000256" key="1">
    <source>
        <dbReference type="SAM" id="Coils"/>
    </source>
</evidence>
<evidence type="ECO:0000313" key="3">
    <source>
        <dbReference type="Proteomes" id="UP000570474"/>
    </source>
</evidence>
<reference evidence="2 3" key="1">
    <citation type="submission" date="2020-04" db="EMBL/GenBank/DDBJ databases">
        <authorList>
            <person name="Yin C."/>
        </authorList>
    </citation>
    <scope>NUCLEOTIDE SEQUENCE [LARGE SCALE GENOMIC DNA]</scope>
    <source>
        <strain evidence="2 3">Ae27</strain>
    </source>
</reference>